<dbReference type="InterPro" id="IPR011990">
    <property type="entry name" value="TPR-like_helical_dom_sf"/>
</dbReference>
<feature type="region of interest" description="Disordered" evidence="4">
    <location>
        <begin position="387"/>
        <end position="407"/>
    </location>
</feature>
<reference evidence="6" key="1">
    <citation type="journal article" date="2019" name="Int. J. Syst. Evol. Microbiol.">
        <title>Halobacteriovorax valvorus sp. nov., a novel prokaryotic predator isolated from coastal seawater of China.</title>
        <authorList>
            <person name="Chen M.-X."/>
        </authorList>
    </citation>
    <scope>NUCLEOTIDE SEQUENCE [LARGE SCALE GENOMIC DNA]</scope>
    <source>
        <strain evidence="6">BL9</strain>
    </source>
</reference>
<comment type="caution">
    <text evidence="5">The sequence shown here is derived from an EMBL/GenBank/DDBJ whole genome shotgun (WGS) entry which is preliminary data.</text>
</comment>
<feature type="repeat" description="TPR" evidence="3">
    <location>
        <begin position="328"/>
        <end position="361"/>
    </location>
</feature>
<sequence length="407" mass="46502">MKKSREDMTSVQEILLSELTQARSYVERILHAVCELSDTHLTPKARVVIQEFSAEYEKLVCELIIPSHFGELNLIHQDNFRQGRENLRIMNNFIESFVALGPKNDEEVVGAITRLINLVYKYTRELHLVLIEKSSLDVATPRMGLLKAIDIKEKKEVIKPHAVIKKGPFTLIEGGRVDEIDEDEFEDEASLNPPLYFLETLEILNLAHAKTAPILGMNAKREEKYEQNISQAHVLVSKKDLAGALELFEKARGHKETAEVLTLMAWVNSQMGNNEEAKSLCLKAIEIDPEYGAPYNDLGTLLLNEGHINESIKWYELAKKAPKYTNREYPYINAGRAYMQLNNFDKAMEEFEVALKLVPENQELRHTVSKIRASVLKEEDNTTKRGFQKFKVDFSDNQGDNDNQPTQ</sequence>
<dbReference type="Pfam" id="PF07719">
    <property type="entry name" value="TPR_2"/>
    <property type="match status" value="1"/>
</dbReference>
<dbReference type="PANTHER" id="PTHR44943:SF8">
    <property type="entry name" value="TPR REPEAT-CONTAINING PROTEIN MJ0263"/>
    <property type="match status" value="1"/>
</dbReference>
<organism evidence="5 6">
    <name type="scientific">Halobacteriovorax vibrionivorans</name>
    <dbReference type="NCBI Taxonomy" id="2152716"/>
    <lineage>
        <taxon>Bacteria</taxon>
        <taxon>Pseudomonadati</taxon>
        <taxon>Bdellovibrionota</taxon>
        <taxon>Bacteriovoracia</taxon>
        <taxon>Bacteriovoracales</taxon>
        <taxon>Halobacteriovoraceae</taxon>
        <taxon>Halobacteriovorax</taxon>
    </lineage>
</organism>
<evidence type="ECO:0000256" key="1">
    <source>
        <dbReference type="ARBA" id="ARBA00022737"/>
    </source>
</evidence>
<protein>
    <submittedName>
        <fullName evidence="5">Tetratricopeptide repeat protein</fullName>
    </submittedName>
</protein>
<dbReference type="SUPFAM" id="SSF48452">
    <property type="entry name" value="TPR-like"/>
    <property type="match status" value="1"/>
</dbReference>
<dbReference type="InterPro" id="IPR013105">
    <property type="entry name" value="TPR_2"/>
</dbReference>
<evidence type="ECO:0000256" key="3">
    <source>
        <dbReference type="PROSITE-ProRule" id="PRU00339"/>
    </source>
</evidence>
<keyword evidence="2 3" id="KW-0802">TPR repeat</keyword>
<evidence type="ECO:0000256" key="4">
    <source>
        <dbReference type="SAM" id="MobiDB-lite"/>
    </source>
</evidence>
<dbReference type="Proteomes" id="UP000443582">
    <property type="component" value="Unassembled WGS sequence"/>
</dbReference>
<proteinExistence type="predicted"/>
<dbReference type="EMBL" id="QDKL01000003">
    <property type="protein sequence ID" value="RZF20996.1"/>
    <property type="molecule type" value="Genomic_DNA"/>
</dbReference>
<dbReference type="Gene3D" id="1.25.40.10">
    <property type="entry name" value="Tetratricopeptide repeat domain"/>
    <property type="match status" value="2"/>
</dbReference>
<dbReference type="PROSITE" id="PS50293">
    <property type="entry name" value="TPR_REGION"/>
    <property type="match status" value="1"/>
</dbReference>
<gene>
    <name evidence="5" type="ORF">DAY19_13515</name>
</gene>
<dbReference type="PANTHER" id="PTHR44943">
    <property type="entry name" value="CELLULOSE SYNTHASE OPERON PROTEIN C"/>
    <property type="match status" value="1"/>
</dbReference>
<name>A0ABY0IDF8_9BACT</name>
<dbReference type="Pfam" id="PF13431">
    <property type="entry name" value="TPR_17"/>
    <property type="match status" value="1"/>
</dbReference>
<dbReference type="RefSeq" id="WP_115363359.1">
    <property type="nucleotide sequence ID" value="NZ_QDKL01000003.1"/>
</dbReference>
<accession>A0ABY0IDF8</accession>
<dbReference type="InterPro" id="IPR019734">
    <property type="entry name" value="TPR_rpt"/>
</dbReference>
<dbReference type="PROSITE" id="PS50005">
    <property type="entry name" value="TPR"/>
    <property type="match status" value="1"/>
</dbReference>
<keyword evidence="1" id="KW-0677">Repeat</keyword>
<dbReference type="SMART" id="SM00028">
    <property type="entry name" value="TPR"/>
    <property type="match status" value="3"/>
</dbReference>
<evidence type="ECO:0000256" key="2">
    <source>
        <dbReference type="ARBA" id="ARBA00022803"/>
    </source>
</evidence>
<dbReference type="InterPro" id="IPR051685">
    <property type="entry name" value="Ycf3/AcsC/BcsC/TPR_MFPF"/>
</dbReference>
<evidence type="ECO:0000313" key="6">
    <source>
        <dbReference type="Proteomes" id="UP000443582"/>
    </source>
</evidence>
<keyword evidence="6" id="KW-1185">Reference proteome</keyword>
<evidence type="ECO:0000313" key="5">
    <source>
        <dbReference type="EMBL" id="RZF20996.1"/>
    </source>
</evidence>
<feature type="compositionally biased region" description="Polar residues" evidence="4">
    <location>
        <begin position="395"/>
        <end position="407"/>
    </location>
</feature>